<comment type="caution">
    <text evidence="2">The sequence shown here is derived from an EMBL/GenBank/DDBJ whole genome shotgun (WGS) entry which is preliminary data.</text>
</comment>
<proteinExistence type="predicted"/>
<reference evidence="2 3" key="1">
    <citation type="journal article" date="2014" name="PLoS Genet.">
        <title>The Genome of Spironucleus salmonicida Highlights a Fish Pathogen Adapted to Fluctuating Environments.</title>
        <authorList>
            <person name="Xu F."/>
            <person name="Jerlstrom-Hultqvist J."/>
            <person name="Einarsson E."/>
            <person name="Astvaldsson A."/>
            <person name="Svard S.G."/>
            <person name="Andersson J.O."/>
        </authorList>
    </citation>
    <scope>NUCLEOTIDE SEQUENCE [LARGE SCALE GENOMIC DNA]</scope>
    <source>
        <strain evidence="2 3">ATCC 50377</strain>
    </source>
</reference>
<feature type="transmembrane region" description="Helical" evidence="1">
    <location>
        <begin position="364"/>
        <end position="381"/>
    </location>
</feature>
<dbReference type="Proteomes" id="UP000018208">
    <property type="component" value="Unassembled WGS sequence"/>
</dbReference>
<feature type="transmembrane region" description="Helical" evidence="1">
    <location>
        <begin position="165"/>
        <end position="187"/>
    </location>
</feature>
<dbReference type="KEGG" id="ssao:94302815"/>
<keyword evidence="1 2" id="KW-0812">Transmembrane</keyword>
<organism evidence="2 3">
    <name type="scientific">Spironucleus salmonicida</name>
    <dbReference type="NCBI Taxonomy" id="348837"/>
    <lineage>
        <taxon>Eukaryota</taxon>
        <taxon>Metamonada</taxon>
        <taxon>Diplomonadida</taxon>
        <taxon>Hexamitidae</taxon>
        <taxon>Hexamitinae</taxon>
        <taxon>Spironucleus</taxon>
    </lineage>
</organism>
<evidence type="ECO:0000313" key="2">
    <source>
        <dbReference type="EMBL" id="KAH0569347.1"/>
    </source>
</evidence>
<protein>
    <submittedName>
        <fullName evidence="2">Transmembrane domain-containing protein</fullName>
    </submittedName>
</protein>
<keyword evidence="1" id="KW-0472">Membrane</keyword>
<keyword evidence="1" id="KW-1133">Transmembrane helix</keyword>
<evidence type="ECO:0000313" key="3">
    <source>
        <dbReference type="Proteomes" id="UP000018208"/>
    </source>
</evidence>
<dbReference type="RefSeq" id="XP_067760120.1">
    <property type="nucleotide sequence ID" value="XM_067912546.1"/>
</dbReference>
<evidence type="ECO:0000256" key="1">
    <source>
        <dbReference type="SAM" id="Phobius"/>
    </source>
</evidence>
<gene>
    <name evidence="2" type="ORF">SS50377_28792</name>
</gene>
<feature type="transmembrane region" description="Helical" evidence="1">
    <location>
        <begin position="96"/>
        <end position="115"/>
    </location>
</feature>
<keyword evidence="3" id="KW-1185">Reference proteome</keyword>
<dbReference type="AlphaFoldDB" id="A0A9P8RUD9"/>
<dbReference type="EMBL" id="AUWU02000025">
    <property type="protein sequence ID" value="KAH0569347.1"/>
    <property type="molecule type" value="Genomic_DNA"/>
</dbReference>
<name>A0A9P8RUD9_9EUKA</name>
<dbReference type="GeneID" id="94302815"/>
<accession>A0A9P8RUD9</accession>
<sequence length="592" mass="71644">MFIGLSITALFINQSTIQEYEDQYYNPRPLLYCYGRNNILITYIDNGYLCIQFDINFADTCMQMPSGVYMDVLLSNFSNRTIRGEFQDYTITLKQLFAISALFSVMIAYVGIFKTQKLHKLIQNIQQDKSHFQQAKYQYSIQIYKIAMIIRFLQCFGKVMKLNQYFIQLIIVFNTVFLIMNVIYNCFELMEQLIILLSTQQMMKETKLQKNKLQIILLKLIQIMNFQIQLQIVITLLIYIQNQQQMKYQLFKRQFQVWYKVYNQVKCIQIQYLSYGLKYFLLQLTHFLMQLNQMLYMDPEYLVFILDMKFLAKQMEKQQSTYYFLQIHLSSQQLIEEYFVTITVMGEHVQKFYCIFRIIIWKRLMFYYITIFMILVVKCIYMRQTLLKIHKIHVGQVFILYIIKIKYVEHFLRTKAQNFVHTSLKYKLNFQQPQMLINQIVQSIILQNQEKFVQNLILKMVLENYVIYINQDHLLALLLKVVKIHLHQSLELGIVKTTLCCWKQFLHQIQSLVQFLQHYLLSVYFSIKGCQALEKELQLNYKLMMICEIFIFKYTYLWVNLNYILILVHRIYYKLSLRNCHIFILKFQINII</sequence>
<feature type="transmembrane region" description="Helical" evidence="1">
    <location>
        <begin position="554"/>
        <end position="573"/>
    </location>
</feature>
<feature type="transmembrane region" description="Helical" evidence="1">
    <location>
        <begin position="216"/>
        <end position="240"/>
    </location>
</feature>